<sequence length="98" mass="11188">MQSVTTESLRKKKRYIEQIARKHGAYNIRIFGSVARGEAHPESDLDLLIDMEPGRSLLDHVALIQDLEAYLGCRVDVVTERSLKDRLKKSILRDSIPL</sequence>
<accession>A0A7K4HM89</accession>
<dbReference type="CDD" id="cd05403">
    <property type="entry name" value="NT_KNTase_like"/>
    <property type="match status" value="1"/>
</dbReference>
<dbReference type="GO" id="GO:0070733">
    <property type="term" value="F:AMPylase activity"/>
    <property type="evidence" value="ECO:0007669"/>
    <property type="project" value="UniProtKB-EC"/>
</dbReference>
<evidence type="ECO:0000256" key="2">
    <source>
        <dbReference type="ARBA" id="ARBA00022649"/>
    </source>
</evidence>
<dbReference type="Gene3D" id="3.30.460.10">
    <property type="entry name" value="Beta Polymerase, domain 2"/>
    <property type="match status" value="1"/>
</dbReference>
<comment type="catalytic activity">
    <reaction evidence="12">
        <text>L-tyrosyl-[protein] + ATP = O-(5'-adenylyl)-L-tyrosyl-[protein] + diphosphate</text>
        <dbReference type="Rhea" id="RHEA:54288"/>
        <dbReference type="Rhea" id="RHEA-COMP:10136"/>
        <dbReference type="Rhea" id="RHEA-COMP:13846"/>
        <dbReference type="ChEBI" id="CHEBI:30616"/>
        <dbReference type="ChEBI" id="CHEBI:33019"/>
        <dbReference type="ChEBI" id="CHEBI:46858"/>
        <dbReference type="ChEBI" id="CHEBI:83624"/>
        <dbReference type="EC" id="2.7.7.108"/>
    </reaction>
</comment>
<dbReference type="GO" id="GO:0046872">
    <property type="term" value="F:metal ion binding"/>
    <property type="evidence" value="ECO:0007669"/>
    <property type="project" value="UniProtKB-KW"/>
</dbReference>
<comment type="catalytic activity">
    <reaction evidence="11">
        <text>O-(5'-adenylyl)-L-tyrosyl-[protein] + ATP = O-[5'-(adenylyl-(5'-&gt;3')-adenylyl)]-L-tyrosyl-[protein] + diphosphate</text>
        <dbReference type="Rhea" id="RHEA:66528"/>
        <dbReference type="Rhea" id="RHEA-COMP:13846"/>
        <dbReference type="Rhea" id="RHEA-COMP:17046"/>
        <dbReference type="ChEBI" id="CHEBI:30616"/>
        <dbReference type="ChEBI" id="CHEBI:33019"/>
        <dbReference type="ChEBI" id="CHEBI:83624"/>
        <dbReference type="ChEBI" id="CHEBI:167160"/>
    </reaction>
</comment>
<dbReference type="AlphaFoldDB" id="A0A7K4HM89"/>
<name>A0A7K4HM89_9EURY</name>
<evidence type="ECO:0000256" key="11">
    <source>
        <dbReference type="ARBA" id="ARBA00047518"/>
    </source>
</evidence>
<evidence type="ECO:0000256" key="4">
    <source>
        <dbReference type="ARBA" id="ARBA00022695"/>
    </source>
</evidence>
<dbReference type="Pfam" id="PF01909">
    <property type="entry name" value="NTP_transf_2"/>
    <property type="match status" value="1"/>
</dbReference>
<dbReference type="InterPro" id="IPR043519">
    <property type="entry name" value="NT_sf"/>
</dbReference>
<dbReference type="EMBL" id="JABXWR010000001">
    <property type="protein sequence ID" value="NVO66050.1"/>
    <property type="molecule type" value="Genomic_DNA"/>
</dbReference>
<protein>
    <recommendedName>
        <fullName evidence="9">protein adenylyltransferase</fullName>
        <ecNumber evidence="9">2.7.7.108</ecNumber>
    </recommendedName>
</protein>
<comment type="similarity">
    <text evidence="10">Belongs to the MntA antitoxin family.</text>
</comment>
<keyword evidence="7" id="KW-0067">ATP-binding</keyword>
<dbReference type="PANTHER" id="PTHR33571:SF12">
    <property type="entry name" value="BSL3053 PROTEIN"/>
    <property type="match status" value="1"/>
</dbReference>
<keyword evidence="4" id="KW-0548">Nucleotidyltransferase</keyword>
<proteinExistence type="inferred from homology"/>
<evidence type="ECO:0000256" key="12">
    <source>
        <dbReference type="ARBA" id="ARBA00048696"/>
    </source>
</evidence>
<keyword evidence="5" id="KW-0479">Metal-binding</keyword>
<evidence type="ECO:0000313" key="14">
    <source>
        <dbReference type="EMBL" id="NVO66050.1"/>
    </source>
</evidence>
<evidence type="ECO:0000256" key="6">
    <source>
        <dbReference type="ARBA" id="ARBA00022741"/>
    </source>
</evidence>
<evidence type="ECO:0000256" key="7">
    <source>
        <dbReference type="ARBA" id="ARBA00022840"/>
    </source>
</evidence>
<keyword evidence="8" id="KW-0460">Magnesium</keyword>
<dbReference type="EC" id="2.7.7.108" evidence="9"/>
<keyword evidence="2" id="KW-1277">Toxin-antitoxin system</keyword>
<dbReference type="SUPFAM" id="SSF81301">
    <property type="entry name" value="Nucleotidyltransferase"/>
    <property type="match status" value="1"/>
</dbReference>
<dbReference type="InterPro" id="IPR052038">
    <property type="entry name" value="Type-VII_TA_antitoxin"/>
</dbReference>
<evidence type="ECO:0000256" key="9">
    <source>
        <dbReference type="ARBA" id="ARBA00034531"/>
    </source>
</evidence>
<evidence type="ECO:0000256" key="3">
    <source>
        <dbReference type="ARBA" id="ARBA00022679"/>
    </source>
</evidence>
<comment type="caution">
    <text evidence="14">The sequence shown here is derived from an EMBL/GenBank/DDBJ whole genome shotgun (WGS) entry which is preliminary data.</text>
</comment>
<comment type="cofactor">
    <cofactor evidence="1">
        <name>Mg(2+)</name>
        <dbReference type="ChEBI" id="CHEBI:18420"/>
    </cofactor>
</comment>
<dbReference type="RefSeq" id="WP_176787655.1">
    <property type="nucleotide sequence ID" value="NZ_JABXWR010000001.1"/>
</dbReference>
<dbReference type="Proteomes" id="UP000570823">
    <property type="component" value="Unassembled WGS sequence"/>
</dbReference>
<evidence type="ECO:0000256" key="10">
    <source>
        <dbReference type="ARBA" id="ARBA00038276"/>
    </source>
</evidence>
<evidence type="ECO:0000313" key="15">
    <source>
        <dbReference type="Proteomes" id="UP000570823"/>
    </source>
</evidence>
<dbReference type="PANTHER" id="PTHR33571">
    <property type="entry name" value="SSL8005 PROTEIN"/>
    <property type="match status" value="1"/>
</dbReference>
<evidence type="ECO:0000256" key="8">
    <source>
        <dbReference type="ARBA" id="ARBA00022842"/>
    </source>
</evidence>
<keyword evidence="3 14" id="KW-0808">Transferase</keyword>
<evidence type="ECO:0000256" key="5">
    <source>
        <dbReference type="ARBA" id="ARBA00022723"/>
    </source>
</evidence>
<dbReference type="GO" id="GO:0005524">
    <property type="term" value="F:ATP binding"/>
    <property type="evidence" value="ECO:0007669"/>
    <property type="project" value="UniProtKB-KW"/>
</dbReference>
<evidence type="ECO:0000256" key="1">
    <source>
        <dbReference type="ARBA" id="ARBA00001946"/>
    </source>
</evidence>
<keyword evidence="15" id="KW-1185">Reference proteome</keyword>
<dbReference type="OrthoDB" id="61846at2157"/>
<organism evidence="14 15">
    <name type="scientific">Methanofollis tationis</name>
    <dbReference type="NCBI Taxonomy" id="81417"/>
    <lineage>
        <taxon>Archaea</taxon>
        <taxon>Methanobacteriati</taxon>
        <taxon>Methanobacteriota</taxon>
        <taxon>Stenosarchaea group</taxon>
        <taxon>Methanomicrobia</taxon>
        <taxon>Methanomicrobiales</taxon>
        <taxon>Methanomicrobiaceae</taxon>
        <taxon>Methanofollis</taxon>
    </lineage>
</organism>
<keyword evidence="6" id="KW-0547">Nucleotide-binding</keyword>
<evidence type="ECO:0000259" key="13">
    <source>
        <dbReference type="Pfam" id="PF01909"/>
    </source>
</evidence>
<gene>
    <name evidence="14" type="ORF">HWN36_01670</name>
</gene>
<feature type="domain" description="Polymerase nucleotidyl transferase" evidence="13">
    <location>
        <begin position="13"/>
        <end position="94"/>
    </location>
</feature>
<reference evidence="14 15" key="1">
    <citation type="submission" date="2020-06" db="EMBL/GenBank/DDBJ databases">
        <title>Methanofollis fontis sp. nov., a methanogen isolated from marine sediments near a cold seep at Four-Way Closure Ridge offshore southwestern Taiwan.</title>
        <authorList>
            <person name="Chen S.-C."/>
            <person name="Teng N.-H."/>
            <person name="Lin Y.-S."/>
            <person name="Lai M.-C."/>
            <person name="Chen H.-H."/>
            <person name="Wang C.-C."/>
        </authorList>
    </citation>
    <scope>NUCLEOTIDE SEQUENCE [LARGE SCALE GENOMIC DNA]</scope>
    <source>
        <strain evidence="14 15">DSM 2702</strain>
    </source>
</reference>
<dbReference type="InterPro" id="IPR002934">
    <property type="entry name" value="Polymerase_NTP_transf_dom"/>
</dbReference>